<proteinExistence type="predicted"/>
<keyword evidence="2" id="KW-1185">Reference proteome</keyword>
<accession>A0ABV5HEF2</accession>
<comment type="caution">
    <text evidence="1">The sequence shown here is derived from an EMBL/GenBank/DDBJ whole genome shotgun (WGS) entry which is preliminary data.</text>
</comment>
<protein>
    <submittedName>
        <fullName evidence="1">Uncharacterized protein</fullName>
    </submittedName>
</protein>
<dbReference type="EMBL" id="JBHMFE010000019">
    <property type="protein sequence ID" value="MFB9109796.1"/>
    <property type="molecule type" value="Genomic_DNA"/>
</dbReference>
<evidence type="ECO:0000313" key="2">
    <source>
        <dbReference type="Proteomes" id="UP001589562"/>
    </source>
</evidence>
<organism evidence="1 2">
    <name type="scientific">Flavobacterium gyeonganense</name>
    <dbReference type="NCBI Taxonomy" id="1310418"/>
    <lineage>
        <taxon>Bacteria</taxon>
        <taxon>Pseudomonadati</taxon>
        <taxon>Bacteroidota</taxon>
        <taxon>Flavobacteriia</taxon>
        <taxon>Flavobacteriales</taxon>
        <taxon>Flavobacteriaceae</taxon>
        <taxon>Flavobacterium</taxon>
    </lineage>
</organism>
<evidence type="ECO:0000313" key="1">
    <source>
        <dbReference type="EMBL" id="MFB9109796.1"/>
    </source>
</evidence>
<dbReference type="RefSeq" id="WP_278011733.1">
    <property type="nucleotide sequence ID" value="NZ_CP121112.1"/>
</dbReference>
<reference evidence="1 2" key="1">
    <citation type="submission" date="2024-09" db="EMBL/GenBank/DDBJ databases">
        <authorList>
            <person name="Sun Q."/>
            <person name="Mori K."/>
        </authorList>
    </citation>
    <scope>NUCLEOTIDE SEQUENCE [LARGE SCALE GENOMIC DNA]</scope>
    <source>
        <strain evidence="1 2">CECT 8365</strain>
    </source>
</reference>
<dbReference type="Proteomes" id="UP001589562">
    <property type="component" value="Unassembled WGS sequence"/>
</dbReference>
<gene>
    <name evidence="1" type="ORF">ACFFVK_14510</name>
</gene>
<name>A0ABV5HEF2_9FLAO</name>
<sequence>MILSHNTGITQAAAHGTFQGTMTAISGGKFWSGFAAGALSSIASSAWSGGDTITDNGNYTMSLTKHAGLGAGTGDLGMIAFGTVSGGAGAALTGGNF</sequence>